<dbReference type="InterPro" id="IPR058627">
    <property type="entry name" value="MdtA-like_C"/>
</dbReference>
<dbReference type="InterPro" id="IPR006143">
    <property type="entry name" value="RND_pump_MFP"/>
</dbReference>
<evidence type="ECO:0000256" key="1">
    <source>
        <dbReference type="ARBA" id="ARBA00004196"/>
    </source>
</evidence>
<sequence length="405" mass="44723">MSHPVDENVVRPEAHRAGPVKTGFITLLILLTGVVLIWLIFKTEPSATRSDTVRETAMLVDIKTVSRADFRPSVEVMGMVTPAQEITLSSRVGGQVIEQAEAFSPGNRVDEGQVLLRIDPADYRTVLDQRRSELQQAQANLALEEGQQAVALQEFQLLGEEIEPGSKALMLRQPQMAQAKAEIMAAEAAVRQAELDLGRTDIRAPFPARVLSREVTEGSQVSPGQALGRLVGTQQYWVEATVPLSKLQWLDFNDDPNAPKSPVTLRHDTVWPAGVTREGQLQQLVGDLDTNTRMARVLITVEDPLALAQSAGKPPLILGTQVRVHIKGRPLEGVIRLDRNLVRRNDTVWVMEDNRLSIRDVDIAFRDQEYAYISAGLAYGDQVITNDLASVVNGARLRLEGERNE</sequence>
<keyword evidence="4" id="KW-0812">Transmembrane</keyword>
<keyword evidence="4" id="KW-0472">Membrane</keyword>
<organism evidence="7 8">
    <name type="scientific">Neopusillimonas maritima</name>
    <dbReference type="NCBI Taxonomy" id="2026239"/>
    <lineage>
        <taxon>Bacteria</taxon>
        <taxon>Pseudomonadati</taxon>
        <taxon>Pseudomonadota</taxon>
        <taxon>Betaproteobacteria</taxon>
        <taxon>Burkholderiales</taxon>
        <taxon>Alcaligenaceae</taxon>
        <taxon>Neopusillimonas</taxon>
    </lineage>
</organism>
<dbReference type="AlphaFoldDB" id="A0A3A1Z007"/>
<evidence type="ECO:0000313" key="8">
    <source>
        <dbReference type="Proteomes" id="UP000266206"/>
    </source>
</evidence>
<evidence type="ECO:0000256" key="3">
    <source>
        <dbReference type="ARBA" id="ARBA00022448"/>
    </source>
</evidence>
<dbReference type="PANTHER" id="PTHR30469">
    <property type="entry name" value="MULTIDRUG RESISTANCE PROTEIN MDTA"/>
    <property type="match status" value="1"/>
</dbReference>
<evidence type="ECO:0000313" key="7">
    <source>
        <dbReference type="EMBL" id="RIY41677.1"/>
    </source>
</evidence>
<dbReference type="InterPro" id="IPR058625">
    <property type="entry name" value="MdtA-like_BSH"/>
</dbReference>
<keyword evidence="3" id="KW-0813">Transport</keyword>
<accession>A0A3A1Z007</accession>
<dbReference type="Gene3D" id="2.40.420.20">
    <property type="match status" value="1"/>
</dbReference>
<feature type="domain" description="Multidrug resistance protein MdtA-like barrel-sandwich hybrid" evidence="5">
    <location>
        <begin position="86"/>
        <end position="230"/>
    </location>
</feature>
<dbReference type="Pfam" id="PF25917">
    <property type="entry name" value="BSH_RND"/>
    <property type="match status" value="1"/>
</dbReference>
<dbReference type="RefSeq" id="WP_119515577.1">
    <property type="nucleotide sequence ID" value="NZ_NQYH01000002.1"/>
</dbReference>
<reference evidence="7 8" key="1">
    <citation type="submission" date="2017-08" db="EMBL/GenBank/DDBJ databases">
        <title>Pusillimonas indicus sp. nov., a member of the family Alcaligenaceae isolated from surface seawater.</title>
        <authorList>
            <person name="Li J."/>
        </authorList>
    </citation>
    <scope>NUCLEOTIDE SEQUENCE [LARGE SCALE GENOMIC DNA]</scope>
    <source>
        <strain evidence="7 8">L52-1-41</strain>
    </source>
</reference>
<evidence type="ECO:0000256" key="2">
    <source>
        <dbReference type="ARBA" id="ARBA00009477"/>
    </source>
</evidence>
<comment type="similarity">
    <text evidence="2">Belongs to the membrane fusion protein (MFP) (TC 8.A.1) family.</text>
</comment>
<dbReference type="Pfam" id="PF25967">
    <property type="entry name" value="RND-MFP_C"/>
    <property type="match status" value="1"/>
</dbReference>
<evidence type="ECO:0008006" key="9">
    <source>
        <dbReference type="Google" id="ProtNLM"/>
    </source>
</evidence>
<feature type="transmembrane region" description="Helical" evidence="4">
    <location>
        <begin position="20"/>
        <end position="41"/>
    </location>
</feature>
<dbReference type="GO" id="GO:0015562">
    <property type="term" value="F:efflux transmembrane transporter activity"/>
    <property type="evidence" value="ECO:0007669"/>
    <property type="project" value="TreeGrafter"/>
</dbReference>
<comment type="caution">
    <text evidence="7">The sequence shown here is derived from an EMBL/GenBank/DDBJ whole genome shotgun (WGS) entry which is preliminary data.</text>
</comment>
<name>A0A3A1Z007_9BURK</name>
<dbReference type="Gene3D" id="2.40.30.170">
    <property type="match status" value="1"/>
</dbReference>
<dbReference type="Gene3D" id="1.10.287.470">
    <property type="entry name" value="Helix hairpin bin"/>
    <property type="match status" value="1"/>
</dbReference>
<gene>
    <name evidence="7" type="ORF">CJP73_04270</name>
</gene>
<dbReference type="PANTHER" id="PTHR30469:SF12">
    <property type="entry name" value="MULTIDRUG RESISTANCE PROTEIN MDTA"/>
    <property type="match status" value="1"/>
</dbReference>
<dbReference type="Proteomes" id="UP000266206">
    <property type="component" value="Unassembled WGS sequence"/>
</dbReference>
<dbReference type="GO" id="GO:1990281">
    <property type="term" value="C:efflux pump complex"/>
    <property type="evidence" value="ECO:0007669"/>
    <property type="project" value="TreeGrafter"/>
</dbReference>
<protein>
    <recommendedName>
        <fullName evidence="9">Efflux transporter periplasmic adaptor subunit</fullName>
    </recommendedName>
</protein>
<evidence type="ECO:0000259" key="6">
    <source>
        <dbReference type="Pfam" id="PF25967"/>
    </source>
</evidence>
<dbReference type="SUPFAM" id="SSF111369">
    <property type="entry name" value="HlyD-like secretion proteins"/>
    <property type="match status" value="1"/>
</dbReference>
<dbReference type="Gene3D" id="2.40.50.100">
    <property type="match status" value="1"/>
</dbReference>
<keyword evidence="4" id="KW-1133">Transmembrane helix</keyword>
<evidence type="ECO:0000259" key="5">
    <source>
        <dbReference type="Pfam" id="PF25917"/>
    </source>
</evidence>
<dbReference type="NCBIfam" id="TIGR01730">
    <property type="entry name" value="RND_mfp"/>
    <property type="match status" value="1"/>
</dbReference>
<dbReference type="EMBL" id="NQYH01000002">
    <property type="protein sequence ID" value="RIY41677.1"/>
    <property type="molecule type" value="Genomic_DNA"/>
</dbReference>
<proteinExistence type="inferred from homology"/>
<comment type="subcellular location">
    <subcellularLocation>
        <location evidence="1">Cell envelope</location>
    </subcellularLocation>
</comment>
<dbReference type="OrthoDB" id="9811754at2"/>
<feature type="domain" description="Multidrug resistance protein MdtA-like C-terminal permuted SH3" evidence="6">
    <location>
        <begin position="345"/>
        <end position="388"/>
    </location>
</feature>
<evidence type="ECO:0000256" key="4">
    <source>
        <dbReference type="SAM" id="Phobius"/>
    </source>
</evidence>